<reference evidence="8 9" key="1">
    <citation type="submission" date="2022-10" db="EMBL/GenBank/DDBJ databases">
        <title>Roseococcus glaciei nov., sp. nov., isolated from glacier.</title>
        <authorList>
            <person name="Liu Q."/>
            <person name="Xin Y.-H."/>
        </authorList>
    </citation>
    <scope>NUCLEOTIDE SEQUENCE [LARGE SCALE GENOMIC DNA]</scope>
    <source>
        <strain evidence="8 9">MDT2-1-1</strain>
    </source>
</reference>
<dbReference type="GO" id="GO:0005524">
    <property type="term" value="F:ATP binding"/>
    <property type="evidence" value="ECO:0007669"/>
    <property type="project" value="UniProtKB-KW"/>
</dbReference>
<protein>
    <submittedName>
        <fullName evidence="8">Phosphonate ABC transporter ATP-binding protein</fullName>
    </submittedName>
</protein>
<dbReference type="InterPro" id="IPR003439">
    <property type="entry name" value="ABC_transporter-like_ATP-bd"/>
</dbReference>
<dbReference type="NCBIfam" id="TIGR02315">
    <property type="entry name" value="ABC_phnC"/>
    <property type="match status" value="1"/>
</dbReference>
<keyword evidence="4 8" id="KW-0067">ATP-binding</keyword>
<dbReference type="SUPFAM" id="SSF52540">
    <property type="entry name" value="P-loop containing nucleoside triphosphate hydrolases"/>
    <property type="match status" value="1"/>
</dbReference>
<feature type="domain" description="ABC transporter" evidence="7">
    <location>
        <begin position="9"/>
        <end position="256"/>
    </location>
</feature>
<dbReference type="Proteomes" id="UP001526430">
    <property type="component" value="Unassembled WGS sequence"/>
</dbReference>
<accession>A0ABT3NUR8</accession>
<dbReference type="SMART" id="SM00382">
    <property type="entry name" value="AAA"/>
    <property type="match status" value="1"/>
</dbReference>
<dbReference type="PANTHER" id="PTHR43166:SF6">
    <property type="entry name" value="PHOSPHONATES IMPORT ATP-BINDING PROTEIN PHNC"/>
    <property type="match status" value="1"/>
</dbReference>
<keyword evidence="9" id="KW-1185">Reference proteome</keyword>
<gene>
    <name evidence="8" type="primary">phnC</name>
    <name evidence="8" type="ORF">OF850_09705</name>
</gene>
<name>A0ABT3NUR8_9PROT</name>
<sequence>MSRRMNATLEIQGLSRRFGNTAALDAVSLSIPAGQMVGIIGRSGAGKSTLLRMINRMAESDAGRIVWGRQEVTSLRGQALRDWRTGCAMIFQQFNLVQRLDVLTNVMIGRLNRRRGLAARVNALLGRFPDEDRALALAALERFDLLPTALQRAETLSGGQQQRVAICRALLQGPHTILADEPIASLDPRNARTVMEALRAVNRRDGITVVVNLHHLDAAREFCGRIVGMQAGRVVFDGAPEQLTEAAAERIYGPPATRHAATAAEADRAILAARWAAA</sequence>
<keyword evidence="6" id="KW-0472">Membrane</keyword>
<dbReference type="InterPro" id="IPR003593">
    <property type="entry name" value="AAA+_ATPase"/>
</dbReference>
<organism evidence="8 9">
    <name type="scientific">Sabulicella glaciei</name>
    <dbReference type="NCBI Taxonomy" id="2984948"/>
    <lineage>
        <taxon>Bacteria</taxon>
        <taxon>Pseudomonadati</taxon>
        <taxon>Pseudomonadota</taxon>
        <taxon>Alphaproteobacteria</taxon>
        <taxon>Acetobacterales</taxon>
        <taxon>Acetobacteraceae</taxon>
        <taxon>Sabulicella</taxon>
    </lineage>
</organism>
<proteinExistence type="predicted"/>
<evidence type="ECO:0000259" key="7">
    <source>
        <dbReference type="PROSITE" id="PS50893"/>
    </source>
</evidence>
<keyword evidence="3" id="KW-0547">Nucleotide-binding</keyword>
<keyword evidence="1" id="KW-0813">Transport</keyword>
<evidence type="ECO:0000256" key="4">
    <source>
        <dbReference type="ARBA" id="ARBA00022840"/>
    </source>
</evidence>
<evidence type="ECO:0000256" key="2">
    <source>
        <dbReference type="ARBA" id="ARBA00022475"/>
    </source>
</evidence>
<dbReference type="RefSeq" id="WP_301589850.1">
    <property type="nucleotide sequence ID" value="NZ_JAPFQI010000005.1"/>
</dbReference>
<keyword evidence="5" id="KW-1278">Translocase</keyword>
<evidence type="ECO:0000256" key="3">
    <source>
        <dbReference type="ARBA" id="ARBA00022741"/>
    </source>
</evidence>
<evidence type="ECO:0000313" key="9">
    <source>
        <dbReference type="Proteomes" id="UP001526430"/>
    </source>
</evidence>
<keyword evidence="2" id="KW-1003">Cell membrane</keyword>
<evidence type="ECO:0000256" key="5">
    <source>
        <dbReference type="ARBA" id="ARBA00022967"/>
    </source>
</evidence>
<evidence type="ECO:0000256" key="1">
    <source>
        <dbReference type="ARBA" id="ARBA00022448"/>
    </source>
</evidence>
<dbReference type="InterPro" id="IPR012693">
    <property type="entry name" value="ABC_transpr_PhnC"/>
</dbReference>
<evidence type="ECO:0000256" key="6">
    <source>
        <dbReference type="ARBA" id="ARBA00023136"/>
    </source>
</evidence>
<dbReference type="PROSITE" id="PS50893">
    <property type="entry name" value="ABC_TRANSPORTER_2"/>
    <property type="match status" value="1"/>
</dbReference>
<dbReference type="InterPro" id="IPR017871">
    <property type="entry name" value="ABC_transporter-like_CS"/>
</dbReference>
<dbReference type="Gene3D" id="3.40.50.300">
    <property type="entry name" value="P-loop containing nucleotide triphosphate hydrolases"/>
    <property type="match status" value="1"/>
</dbReference>
<dbReference type="PROSITE" id="PS00211">
    <property type="entry name" value="ABC_TRANSPORTER_1"/>
    <property type="match status" value="1"/>
</dbReference>
<dbReference type="InterPro" id="IPR027417">
    <property type="entry name" value="P-loop_NTPase"/>
</dbReference>
<dbReference type="CDD" id="cd03256">
    <property type="entry name" value="ABC_PhnC_transporter"/>
    <property type="match status" value="1"/>
</dbReference>
<dbReference type="PANTHER" id="PTHR43166">
    <property type="entry name" value="AMINO ACID IMPORT ATP-BINDING PROTEIN"/>
    <property type="match status" value="1"/>
</dbReference>
<dbReference type="Pfam" id="PF00005">
    <property type="entry name" value="ABC_tran"/>
    <property type="match status" value="1"/>
</dbReference>
<dbReference type="InterPro" id="IPR050086">
    <property type="entry name" value="MetN_ABC_transporter-like"/>
</dbReference>
<comment type="caution">
    <text evidence="8">The sequence shown here is derived from an EMBL/GenBank/DDBJ whole genome shotgun (WGS) entry which is preliminary data.</text>
</comment>
<dbReference type="EMBL" id="JAPFQI010000005">
    <property type="protein sequence ID" value="MCW8085900.1"/>
    <property type="molecule type" value="Genomic_DNA"/>
</dbReference>
<evidence type="ECO:0000313" key="8">
    <source>
        <dbReference type="EMBL" id="MCW8085900.1"/>
    </source>
</evidence>